<dbReference type="GO" id="GO:0022857">
    <property type="term" value="F:transmembrane transporter activity"/>
    <property type="evidence" value="ECO:0007669"/>
    <property type="project" value="InterPro"/>
</dbReference>
<feature type="transmembrane region" description="Helical" evidence="6">
    <location>
        <begin position="417"/>
        <end position="438"/>
    </location>
</feature>
<feature type="transmembrane region" description="Helical" evidence="6">
    <location>
        <begin position="543"/>
        <end position="563"/>
    </location>
</feature>
<evidence type="ECO:0000256" key="6">
    <source>
        <dbReference type="SAM" id="Phobius"/>
    </source>
</evidence>
<feature type="transmembrane region" description="Helical" evidence="6">
    <location>
        <begin position="251"/>
        <end position="269"/>
    </location>
</feature>
<keyword evidence="3 6" id="KW-0812">Transmembrane</keyword>
<feature type="transmembrane region" description="Helical" evidence="6">
    <location>
        <begin position="135"/>
        <end position="157"/>
    </location>
</feature>
<evidence type="ECO:0000256" key="3">
    <source>
        <dbReference type="ARBA" id="ARBA00022692"/>
    </source>
</evidence>
<feature type="transmembrane region" description="Helical" evidence="6">
    <location>
        <begin position="575"/>
        <end position="594"/>
    </location>
</feature>
<dbReference type="PANTHER" id="PTHR12778">
    <property type="entry name" value="SOLUTE CARRIER FAMILY 33 ACETYL-COA TRANSPORTER -RELATED"/>
    <property type="match status" value="1"/>
</dbReference>
<dbReference type="Proteomes" id="UP000829560">
    <property type="component" value="Chromosome"/>
</dbReference>
<dbReference type="RefSeq" id="WP_338412117.1">
    <property type="nucleotide sequence ID" value="NZ_CP093310.2"/>
</dbReference>
<evidence type="ECO:0000256" key="5">
    <source>
        <dbReference type="ARBA" id="ARBA00023136"/>
    </source>
</evidence>
<dbReference type="InterPro" id="IPR011701">
    <property type="entry name" value="MFS"/>
</dbReference>
<keyword evidence="4 6" id="KW-1133">Transmembrane helix</keyword>
<keyword evidence="2" id="KW-0813">Transport</keyword>
<evidence type="ECO:0000313" key="7">
    <source>
        <dbReference type="EMBL" id="WXX23982.1"/>
    </source>
</evidence>
<evidence type="ECO:0000256" key="1">
    <source>
        <dbReference type="ARBA" id="ARBA00004141"/>
    </source>
</evidence>
<organism evidence="7 8">
    <name type="scientific">Psychrobacter raelei</name>
    <dbReference type="NCBI Taxonomy" id="2565531"/>
    <lineage>
        <taxon>Bacteria</taxon>
        <taxon>Pseudomonadati</taxon>
        <taxon>Pseudomonadota</taxon>
        <taxon>Gammaproteobacteria</taxon>
        <taxon>Moraxellales</taxon>
        <taxon>Moraxellaceae</taxon>
        <taxon>Psychrobacter</taxon>
    </lineage>
</organism>
<evidence type="ECO:0000256" key="4">
    <source>
        <dbReference type="ARBA" id="ARBA00022989"/>
    </source>
</evidence>
<feature type="transmembrane region" description="Helical" evidence="6">
    <location>
        <begin position="458"/>
        <end position="476"/>
    </location>
</feature>
<dbReference type="GO" id="GO:0016020">
    <property type="term" value="C:membrane"/>
    <property type="evidence" value="ECO:0007669"/>
    <property type="project" value="UniProtKB-SubCell"/>
</dbReference>
<sequence>MSVSTPTKRSSKAELSPAKKSWIDSLKAFKDLRVLIMFFLGFAAGLPIMLIFSSLGLWLNEAGVDLSIITMFSWAGLGYAFKFIWAPLIDAIPVPILTNWLGRRRAWMVVAQLLIILAIYLMASVNPAEVNVLHLMAAGSVLLGFSAATQDIVIDAYRIELAPPEMQPVLSSIYVTGYRIGMIVAGAGSLYLAVYFGSTETAYSYEAWRNTYYVMALIMTLPLLTTFAGYEPTAEILQIKKQQLNLKLFSIYSAILLVPGTLIGLPYLIETLYNRLSGSSMVLVPKTVYPLLNNYFAVAIAAAPLLLLFLFINQPKIINKAPTVTESKNDYLRLVLVFVLSVVVFVAGYNLIGKVLPEFEDALAAFLIATLRLLASLGLAIISGLLLVKVGLVKKEVAMATWINPILDFFRRYGKKALLLLALIGLYRISDIVAGVISNVFYQEMGFDKTQIADAVKLVGVIMAIVGGFLGGMLAQRMRIMQVMMLGAILASSTNLLFILLTYHQGSVEYMYFAVIVDNLASGFASMVFIAFLSALTSIKFTAVQYAIFSSIMTLIPKVMGGYSGSIVEATSWPFFFTFTFVIGIPILVLIYLVDKYIVIGGNDDIYGDDVAASQLALDDTANTQPESKK</sequence>
<feature type="transmembrane region" description="Helical" evidence="6">
    <location>
        <begin position="212"/>
        <end position="230"/>
    </location>
</feature>
<dbReference type="InterPro" id="IPR004752">
    <property type="entry name" value="AmpG_permease/AT-1"/>
</dbReference>
<feature type="transmembrane region" description="Helical" evidence="6">
    <location>
        <begin position="364"/>
        <end position="388"/>
    </location>
</feature>
<feature type="transmembrane region" description="Helical" evidence="6">
    <location>
        <begin position="331"/>
        <end position="352"/>
    </location>
</feature>
<feature type="transmembrane region" description="Helical" evidence="6">
    <location>
        <begin position="510"/>
        <end position="536"/>
    </location>
</feature>
<feature type="transmembrane region" description="Helical" evidence="6">
    <location>
        <begin position="289"/>
        <end position="311"/>
    </location>
</feature>
<comment type="subcellular location">
    <subcellularLocation>
        <location evidence="1">Membrane</location>
        <topology evidence="1">Multi-pass membrane protein</topology>
    </subcellularLocation>
</comment>
<dbReference type="KEGG" id="prae:MN210_12000"/>
<feature type="transmembrane region" description="Helical" evidence="6">
    <location>
        <begin position="34"/>
        <end position="60"/>
    </location>
</feature>
<feature type="transmembrane region" description="Helical" evidence="6">
    <location>
        <begin position="169"/>
        <end position="192"/>
    </location>
</feature>
<keyword evidence="5 6" id="KW-0472">Membrane</keyword>
<feature type="transmembrane region" description="Helical" evidence="6">
    <location>
        <begin position="106"/>
        <end position="123"/>
    </location>
</feature>
<feature type="transmembrane region" description="Helical" evidence="6">
    <location>
        <begin position="66"/>
        <end position="85"/>
    </location>
</feature>
<dbReference type="NCBIfam" id="TIGR00901">
    <property type="entry name" value="2A0125"/>
    <property type="match status" value="1"/>
</dbReference>
<dbReference type="Gene3D" id="1.20.1250.20">
    <property type="entry name" value="MFS general substrate transporter like domains"/>
    <property type="match status" value="2"/>
</dbReference>
<keyword evidence="8" id="KW-1185">Reference proteome</keyword>
<dbReference type="Pfam" id="PF07690">
    <property type="entry name" value="MFS_1"/>
    <property type="match status" value="1"/>
</dbReference>
<accession>A0AAU6PUA7</accession>
<feature type="transmembrane region" description="Helical" evidence="6">
    <location>
        <begin position="483"/>
        <end position="504"/>
    </location>
</feature>
<reference evidence="7" key="1">
    <citation type="submission" date="2024-03" db="EMBL/GenBank/DDBJ databases">
        <title>Psychrobacter raelis sp. nov. isolated from a dog with peritonitis.</title>
        <authorList>
            <person name="Schiavone A."/>
            <person name="Manzulli V."/>
            <person name="Camarda A."/>
            <person name="Cafiero M.A."/>
            <person name="Vasco I."/>
            <person name="Marino L."/>
            <person name="Pennuzzi G."/>
            <person name="Serrecchia L."/>
            <person name="Galante D."/>
            <person name="Pugliese N."/>
        </authorList>
    </citation>
    <scope>NUCLEOTIDE SEQUENCE</scope>
    <source>
        <strain evidence="7">PraFG1</strain>
    </source>
</reference>
<protein>
    <submittedName>
        <fullName evidence="7">MFS transporter</fullName>
    </submittedName>
</protein>
<dbReference type="AlphaFoldDB" id="A0AAU6PUA7"/>
<proteinExistence type="predicted"/>
<dbReference type="EMBL" id="CP093310">
    <property type="protein sequence ID" value="WXX23982.1"/>
    <property type="molecule type" value="Genomic_DNA"/>
</dbReference>
<name>A0AAU6PUA7_9GAMM</name>
<dbReference type="SUPFAM" id="SSF103473">
    <property type="entry name" value="MFS general substrate transporter"/>
    <property type="match status" value="1"/>
</dbReference>
<dbReference type="InterPro" id="IPR036259">
    <property type="entry name" value="MFS_trans_sf"/>
</dbReference>
<dbReference type="PANTHER" id="PTHR12778:SF10">
    <property type="entry name" value="MAJOR FACILITATOR SUPERFAMILY DOMAIN-CONTAINING PROTEIN 3"/>
    <property type="match status" value="1"/>
</dbReference>
<evidence type="ECO:0000256" key="2">
    <source>
        <dbReference type="ARBA" id="ARBA00022448"/>
    </source>
</evidence>
<gene>
    <name evidence="7" type="ORF">MN210_12000</name>
</gene>
<evidence type="ECO:0000313" key="8">
    <source>
        <dbReference type="Proteomes" id="UP000829560"/>
    </source>
</evidence>